<proteinExistence type="predicted"/>
<sequence length="339" mass="38449">MRNLDIAVHNQIPELPVKPYKQYKMNPLRMRISIGLVLTMSILSCSSDKDEINSIQPSVNSIVMEAEGGETEIAFTNGDWDISKILNKDGNMKIHGDIYTQNGELTQQNIPLSLDDTGKLTADWGIKGFTITRTAASSLNVELLENSTGEPFSFTIVLSSGNQHKKIDVTQKISQGYQYVGIDFLLKEEDGDSIFVKEGIKRNFKTEQPLSFKFSPYEGINILKQSRFQSSEKDAFIWLKDDSIAVDVPTDLYDDTIHFNEVQSLYNSEWVQQPHEFNKMESITVPAGESSFTTEVEFRQRQISYQLHLINNRTSAEKIIEGKWIEIAPTGTYTVERLD</sequence>
<gene>
    <name evidence="1" type="ORF">DSL99_3496</name>
</gene>
<accession>A0A4Q0PF78</accession>
<reference evidence="1 2" key="1">
    <citation type="submission" date="2018-07" db="EMBL/GenBank/DDBJ databases">
        <title>Leeuwenhoekiella genomics.</title>
        <authorList>
            <person name="Tahon G."/>
            <person name="Willems A."/>
        </authorList>
    </citation>
    <scope>NUCLEOTIDE SEQUENCE [LARGE SCALE GENOMIC DNA]</scope>
    <source>
        <strain evidence="1 2">LMG 1345</strain>
    </source>
</reference>
<comment type="caution">
    <text evidence="1">The sequence shown here is derived from an EMBL/GenBank/DDBJ whole genome shotgun (WGS) entry which is preliminary data.</text>
</comment>
<dbReference type="Proteomes" id="UP000290608">
    <property type="component" value="Unassembled WGS sequence"/>
</dbReference>
<organism evidence="1 2">
    <name type="scientific">Leeuwenhoekiella marinoflava</name>
    <dbReference type="NCBI Taxonomy" id="988"/>
    <lineage>
        <taxon>Bacteria</taxon>
        <taxon>Pseudomonadati</taxon>
        <taxon>Bacteroidota</taxon>
        <taxon>Flavobacteriia</taxon>
        <taxon>Flavobacteriales</taxon>
        <taxon>Flavobacteriaceae</taxon>
        <taxon>Leeuwenhoekiella</taxon>
    </lineage>
</organism>
<evidence type="ECO:0000313" key="1">
    <source>
        <dbReference type="EMBL" id="RXG25461.1"/>
    </source>
</evidence>
<dbReference type="EMBL" id="QOVL01000022">
    <property type="protein sequence ID" value="RXG25461.1"/>
    <property type="molecule type" value="Genomic_DNA"/>
</dbReference>
<protein>
    <submittedName>
        <fullName evidence="1">Uncharacterized protein</fullName>
    </submittedName>
</protein>
<name>A0A4Q0PF78_9FLAO</name>
<dbReference type="AlphaFoldDB" id="A0A4Q0PF78"/>
<evidence type="ECO:0000313" key="2">
    <source>
        <dbReference type="Proteomes" id="UP000290608"/>
    </source>
</evidence>
<dbReference type="RefSeq" id="WP_073100564.1">
    <property type="nucleotide sequence ID" value="NZ_QOVL01000022.1"/>
</dbReference>